<evidence type="ECO:0000256" key="3">
    <source>
        <dbReference type="ARBA" id="ARBA00023785"/>
    </source>
</evidence>
<proteinExistence type="inferred from homology"/>
<keyword evidence="2" id="KW-0012">Acyltransferase</keyword>
<evidence type="ECO:0000256" key="4">
    <source>
        <dbReference type="ARBA" id="ARBA00048364"/>
    </source>
</evidence>
<evidence type="ECO:0008006" key="9">
    <source>
        <dbReference type="Google" id="ProtNLM"/>
    </source>
</evidence>
<feature type="region of interest" description="Disordered" evidence="6">
    <location>
        <begin position="1"/>
        <end position="42"/>
    </location>
</feature>
<dbReference type="InterPro" id="IPR005083">
    <property type="entry name" value="YopJ-like"/>
</dbReference>
<dbReference type="OrthoDB" id="6637102at2"/>
<dbReference type="EMBL" id="AIMD01000003">
    <property type="protein sequence ID" value="EJF97810.1"/>
    <property type="molecule type" value="Genomic_DNA"/>
</dbReference>
<dbReference type="GO" id="GO:0016746">
    <property type="term" value="F:acyltransferase activity"/>
    <property type="evidence" value="ECO:0007669"/>
    <property type="project" value="UniProtKB-KW"/>
</dbReference>
<evidence type="ECO:0000256" key="6">
    <source>
        <dbReference type="SAM" id="MobiDB-lite"/>
    </source>
</evidence>
<dbReference type="RefSeq" id="WP_004857668.1">
    <property type="nucleotide sequence ID" value="NZ_JH725050.1"/>
</dbReference>
<evidence type="ECO:0000256" key="2">
    <source>
        <dbReference type="ARBA" id="ARBA00023315"/>
    </source>
</evidence>
<name>A0A9P2W3I7_BARTA</name>
<protein>
    <recommendedName>
        <fullName evidence="9">YopJ Serine/Threonine acetyltransferase</fullName>
    </recommendedName>
</protein>
<dbReference type="NCBIfam" id="NF011898">
    <property type="entry name" value="PRK15371.1"/>
    <property type="match status" value="1"/>
</dbReference>
<dbReference type="Proteomes" id="UP000002648">
    <property type="component" value="Unassembled WGS sequence"/>
</dbReference>
<evidence type="ECO:0000256" key="1">
    <source>
        <dbReference type="ARBA" id="ARBA00022679"/>
    </source>
</evidence>
<comment type="catalytic activity">
    <reaction evidence="5">
        <text>L-seryl-[protein] + acetyl-CoA = O-acetyl-L-seryl-[protein] + CoA</text>
        <dbReference type="Rhea" id="RHEA:59392"/>
        <dbReference type="Rhea" id="RHEA-COMP:9863"/>
        <dbReference type="Rhea" id="RHEA-COMP:15352"/>
        <dbReference type="ChEBI" id="CHEBI:29999"/>
        <dbReference type="ChEBI" id="CHEBI:57287"/>
        <dbReference type="ChEBI" id="CHEBI:57288"/>
        <dbReference type="ChEBI" id="CHEBI:141128"/>
    </reaction>
    <physiologicalReaction direction="left-to-right" evidence="5">
        <dbReference type="Rhea" id="RHEA:59393"/>
    </physiologicalReaction>
</comment>
<gene>
    <name evidence="7" type="ORF">ME9_00076</name>
</gene>
<organism evidence="7 8">
    <name type="scientific">Bartonella taylorii 8TBB</name>
    <dbReference type="NCBI Taxonomy" id="1094560"/>
    <lineage>
        <taxon>Bacteria</taxon>
        <taxon>Pseudomonadati</taxon>
        <taxon>Pseudomonadota</taxon>
        <taxon>Alphaproteobacteria</taxon>
        <taxon>Hyphomicrobiales</taxon>
        <taxon>Bartonellaceae</taxon>
        <taxon>Bartonella</taxon>
    </lineage>
</organism>
<evidence type="ECO:0000313" key="8">
    <source>
        <dbReference type="Proteomes" id="UP000002648"/>
    </source>
</evidence>
<dbReference type="AlphaFoldDB" id="A0A9P2W3I7"/>
<evidence type="ECO:0000256" key="5">
    <source>
        <dbReference type="ARBA" id="ARBA00048662"/>
    </source>
</evidence>
<feature type="compositionally biased region" description="Polar residues" evidence="6">
    <location>
        <begin position="1"/>
        <end position="15"/>
    </location>
</feature>
<reference evidence="7 8" key="1">
    <citation type="submission" date="2012-03" db="EMBL/GenBank/DDBJ databases">
        <title>The Genome Sequence of Bartonella taylorii 8TBB.</title>
        <authorList>
            <consortium name="The Broad Institute Genome Sequencing Platform"/>
            <consortium name="The Broad Institute Genome Sequencing Center for Infectious Disease"/>
            <person name="Feldgarden M."/>
            <person name="Kirby J."/>
            <person name="Kosoy M."/>
            <person name="Birtles R."/>
            <person name="Probert W.S."/>
            <person name="Chiaraviglio L."/>
            <person name="Young S.K."/>
            <person name="Zeng Q."/>
            <person name="Gargeya S."/>
            <person name="Fitzgerald M."/>
            <person name="Haas B."/>
            <person name="Abouelleil A."/>
            <person name="Alvarado L."/>
            <person name="Arachchi H.M."/>
            <person name="Berlin A."/>
            <person name="Chapman S.B."/>
            <person name="Gearin G."/>
            <person name="Goldberg J."/>
            <person name="Griggs A."/>
            <person name="Gujja S."/>
            <person name="Hansen M."/>
            <person name="Heiman D."/>
            <person name="Howarth C."/>
            <person name="Larimer J."/>
            <person name="Lui A."/>
            <person name="MacDonald P.J.P."/>
            <person name="McCowen C."/>
            <person name="Montmayeur A."/>
            <person name="Murphy C."/>
            <person name="Neiman D."/>
            <person name="Pearson M."/>
            <person name="Priest M."/>
            <person name="Roberts A."/>
            <person name="Saif S."/>
            <person name="Shea T."/>
            <person name="Sisk P."/>
            <person name="Stolte C."/>
            <person name="Sykes S."/>
            <person name="Wortman J."/>
            <person name="Nusbaum C."/>
            <person name="Birren B."/>
        </authorList>
    </citation>
    <scope>NUCLEOTIDE SEQUENCE [LARGE SCALE GENOMIC DNA]</scope>
    <source>
        <strain evidence="7 8">8TBB</strain>
    </source>
</reference>
<dbReference type="Pfam" id="PF03421">
    <property type="entry name" value="Acetyltransf_14"/>
    <property type="match status" value="1"/>
</dbReference>
<comment type="caution">
    <text evidence="7">The sequence shown here is derived from an EMBL/GenBank/DDBJ whole genome shotgun (WGS) entry which is preliminary data.</text>
</comment>
<evidence type="ECO:0000313" key="7">
    <source>
        <dbReference type="EMBL" id="EJF97810.1"/>
    </source>
</evidence>
<comment type="catalytic activity">
    <reaction evidence="4">
        <text>L-threonyl-[protein] + acetyl-CoA = O-acetyl-L-threonyl-[protein] + CoA</text>
        <dbReference type="Rhea" id="RHEA:65340"/>
        <dbReference type="Rhea" id="RHEA-COMP:11060"/>
        <dbReference type="Rhea" id="RHEA-COMP:16780"/>
        <dbReference type="ChEBI" id="CHEBI:30013"/>
        <dbReference type="ChEBI" id="CHEBI:57287"/>
        <dbReference type="ChEBI" id="CHEBI:57288"/>
        <dbReference type="ChEBI" id="CHEBI:141025"/>
    </reaction>
    <physiologicalReaction direction="left-to-right" evidence="4">
        <dbReference type="Rhea" id="RHEA:65341"/>
    </physiologicalReaction>
</comment>
<accession>A0A9P2W3I7</accession>
<comment type="similarity">
    <text evidence="3">Belongs to the acetyltransferase YopJ family.</text>
</comment>
<keyword evidence="8" id="KW-1185">Reference proteome</keyword>
<sequence>MKPQDSKNPTHSSSQRQERESADESLESSFARLETSATQEEDTAFNHEQLKGIIAKLEQDIADGSWIKADYAKTDLKMMPALVEQANRKYPEMKLKFATTPHDFALSMKEAVESGVEASRYIVNIKERGIHFAVIDQRTIDDKTSLVFFEPTTFNNMNPAMLALRTQMAIGSYQLPECHFSMVEMDIQRSSSECGMFSLALAKKLHIESEKLTKMHKDNIDGVLCKKDTALSSDKLDLYLPPSFYKHTQGRKRLKEYVESNPEAENAKVNKKGETLRERFDKNLVTTEEKTVSVSSHRKRVTEYKSLMI</sequence>
<keyword evidence="1" id="KW-0808">Transferase</keyword>